<feature type="region of interest" description="Disordered" evidence="1">
    <location>
        <begin position="39"/>
        <end position="115"/>
    </location>
</feature>
<evidence type="ECO:0000256" key="1">
    <source>
        <dbReference type="SAM" id="MobiDB-lite"/>
    </source>
</evidence>
<protein>
    <submittedName>
        <fullName evidence="2">Uncharacterized protein</fullName>
    </submittedName>
</protein>
<gene>
    <name evidence="2" type="ORF">TIFTF001_039650</name>
</gene>
<feature type="region of interest" description="Disordered" evidence="1">
    <location>
        <begin position="193"/>
        <end position="240"/>
    </location>
</feature>
<evidence type="ECO:0000313" key="3">
    <source>
        <dbReference type="Proteomes" id="UP001187192"/>
    </source>
</evidence>
<dbReference type="EMBL" id="BTGU01001195">
    <property type="protein sequence ID" value="GMN70611.1"/>
    <property type="molecule type" value="Genomic_DNA"/>
</dbReference>
<evidence type="ECO:0000313" key="2">
    <source>
        <dbReference type="EMBL" id="GMN70611.1"/>
    </source>
</evidence>
<accession>A0AA88JG24</accession>
<sequence>MVSSLAVPPPGLGVRGLPMNRWIWCSGISSLRGAFGSKVAKTGDGGKGRVGTTAAAPSSRTGPSAPATKAPSDPPEARVSRLRDERPIAIVPSSRSRQEDARHRDHLASTSRAEPIKRKTLAQKELVSKFDDKLTSEVAESSRRSDSIVAIDDCAEQLIEALCLSFSGSTVVQGYDNRMEELVGSANSEAISTRNAEKKVEDKAKAADEKAKDAEKRAAQAEDARKRAKKARKRAEDGLATAQLEHSKYLQEALPVALDQARQPAVEEYQQSDDFNYRLLVEYKEGCEI</sequence>
<comment type="caution">
    <text evidence="2">The sequence shown here is derived from an EMBL/GenBank/DDBJ whole genome shotgun (WGS) entry which is preliminary data.</text>
</comment>
<feature type="compositionally biased region" description="Basic and acidic residues" evidence="1">
    <location>
        <begin position="96"/>
        <end position="107"/>
    </location>
</feature>
<dbReference type="Proteomes" id="UP001187192">
    <property type="component" value="Unassembled WGS sequence"/>
</dbReference>
<keyword evidence="3" id="KW-1185">Reference proteome</keyword>
<feature type="compositionally biased region" description="Basic and acidic residues" evidence="1">
    <location>
        <begin position="75"/>
        <end position="87"/>
    </location>
</feature>
<reference evidence="2" key="1">
    <citation type="submission" date="2023-07" db="EMBL/GenBank/DDBJ databases">
        <title>draft genome sequence of fig (Ficus carica).</title>
        <authorList>
            <person name="Takahashi T."/>
            <person name="Nishimura K."/>
        </authorList>
    </citation>
    <scope>NUCLEOTIDE SEQUENCE</scope>
</reference>
<name>A0AA88JG24_FICCA</name>
<organism evidence="2 3">
    <name type="scientific">Ficus carica</name>
    <name type="common">Common fig</name>
    <dbReference type="NCBI Taxonomy" id="3494"/>
    <lineage>
        <taxon>Eukaryota</taxon>
        <taxon>Viridiplantae</taxon>
        <taxon>Streptophyta</taxon>
        <taxon>Embryophyta</taxon>
        <taxon>Tracheophyta</taxon>
        <taxon>Spermatophyta</taxon>
        <taxon>Magnoliopsida</taxon>
        <taxon>eudicotyledons</taxon>
        <taxon>Gunneridae</taxon>
        <taxon>Pentapetalae</taxon>
        <taxon>rosids</taxon>
        <taxon>fabids</taxon>
        <taxon>Rosales</taxon>
        <taxon>Moraceae</taxon>
        <taxon>Ficeae</taxon>
        <taxon>Ficus</taxon>
    </lineage>
</organism>
<dbReference type="AlphaFoldDB" id="A0AA88JG24"/>
<proteinExistence type="predicted"/>
<feature type="compositionally biased region" description="Basic and acidic residues" evidence="1">
    <location>
        <begin position="195"/>
        <end position="225"/>
    </location>
</feature>